<evidence type="ECO:0000256" key="1">
    <source>
        <dbReference type="SAM" id="MobiDB-lite"/>
    </source>
</evidence>
<gene>
    <name evidence="2" type="ORF">EVAR_24128_1</name>
</gene>
<evidence type="ECO:0000313" key="3">
    <source>
        <dbReference type="Proteomes" id="UP000299102"/>
    </source>
</evidence>
<accession>A0A4C1YLV3</accession>
<evidence type="ECO:0000313" key="2">
    <source>
        <dbReference type="EMBL" id="GBP77411.1"/>
    </source>
</evidence>
<proteinExistence type="predicted"/>
<dbReference type="AlphaFoldDB" id="A0A4C1YLV3"/>
<comment type="caution">
    <text evidence="2">The sequence shown here is derived from an EMBL/GenBank/DDBJ whole genome shotgun (WGS) entry which is preliminary data.</text>
</comment>
<dbReference type="Proteomes" id="UP000299102">
    <property type="component" value="Unassembled WGS sequence"/>
</dbReference>
<dbReference type="EMBL" id="BGZK01001330">
    <property type="protein sequence ID" value="GBP77411.1"/>
    <property type="molecule type" value="Genomic_DNA"/>
</dbReference>
<reference evidence="2 3" key="1">
    <citation type="journal article" date="2019" name="Commun. Biol.">
        <title>The bagworm genome reveals a unique fibroin gene that provides high tensile strength.</title>
        <authorList>
            <person name="Kono N."/>
            <person name="Nakamura H."/>
            <person name="Ohtoshi R."/>
            <person name="Tomita M."/>
            <person name="Numata K."/>
            <person name="Arakawa K."/>
        </authorList>
    </citation>
    <scope>NUCLEOTIDE SEQUENCE [LARGE SCALE GENOMIC DNA]</scope>
</reference>
<protein>
    <submittedName>
        <fullName evidence="2">Uncharacterized protein</fullName>
    </submittedName>
</protein>
<name>A0A4C1YLV3_EUMVA</name>
<organism evidence="2 3">
    <name type="scientific">Eumeta variegata</name>
    <name type="common">Bagworm moth</name>
    <name type="synonym">Eumeta japonica</name>
    <dbReference type="NCBI Taxonomy" id="151549"/>
    <lineage>
        <taxon>Eukaryota</taxon>
        <taxon>Metazoa</taxon>
        <taxon>Ecdysozoa</taxon>
        <taxon>Arthropoda</taxon>
        <taxon>Hexapoda</taxon>
        <taxon>Insecta</taxon>
        <taxon>Pterygota</taxon>
        <taxon>Neoptera</taxon>
        <taxon>Endopterygota</taxon>
        <taxon>Lepidoptera</taxon>
        <taxon>Glossata</taxon>
        <taxon>Ditrysia</taxon>
        <taxon>Tineoidea</taxon>
        <taxon>Psychidae</taxon>
        <taxon>Oiketicinae</taxon>
        <taxon>Eumeta</taxon>
    </lineage>
</organism>
<keyword evidence="3" id="KW-1185">Reference proteome</keyword>
<feature type="compositionally biased region" description="Polar residues" evidence="1">
    <location>
        <begin position="1"/>
        <end position="17"/>
    </location>
</feature>
<feature type="region of interest" description="Disordered" evidence="1">
    <location>
        <begin position="1"/>
        <end position="38"/>
    </location>
</feature>
<sequence length="115" mass="12608">MPLFDYSTNSITGSQKQAKAAGGRRTTSGRPGAGCCTPPTVLNNVTTVRLPRRLAESSPPVPTAHARERLRRPDQRFLSLPVMSLCVQAYFTIDWFQCYRSARTTRPPLGAGDVT</sequence>